<keyword evidence="2" id="KW-0732">Signal</keyword>
<dbReference type="InterPro" id="IPR000152">
    <property type="entry name" value="EGF-type_Asp/Asn_hydroxyl_site"/>
</dbReference>
<dbReference type="PROSITE" id="PS00010">
    <property type="entry name" value="ASX_HYDROXYL"/>
    <property type="match status" value="1"/>
</dbReference>
<dbReference type="OrthoDB" id="10040649at2759"/>
<feature type="compositionally biased region" description="Pro residues" evidence="6">
    <location>
        <begin position="550"/>
        <end position="560"/>
    </location>
</feature>
<evidence type="ECO:0000256" key="4">
    <source>
        <dbReference type="ARBA" id="ARBA00023157"/>
    </source>
</evidence>
<dbReference type="InterPro" id="IPR000082">
    <property type="entry name" value="SEA_dom"/>
</dbReference>
<evidence type="ECO:0000256" key="2">
    <source>
        <dbReference type="ARBA" id="ARBA00022729"/>
    </source>
</evidence>
<dbReference type="InterPro" id="IPR018097">
    <property type="entry name" value="EGF_Ca-bd_CS"/>
</dbReference>
<keyword evidence="11" id="KW-1185">Reference proteome</keyword>
<organism evidence="10 11">
    <name type="scientific">Limosa lapponica baueri</name>
    <dbReference type="NCBI Taxonomy" id="1758121"/>
    <lineage>
        <taxon>Eukaryota</taxon>
        <taxon>Metazoa</taxon>
        <taxon>Chordata</taxon>
        <taxon>Craniata</taxon>
        <taxon>Vertebrata</taxon>
        <taxon>Euteleostomi</taxon>
        <taxon>Archelosauria</taxon>
        <taxon>Archosauria</taxon>
        <taxon>Dinosauria</taxon>
        <taxon>Saurischia</taxon>
        <taxon>Theropoda</taxon>
        <taxon>Coelurosauria</taxon>
        <taxon>Aves</taxon>
        <taxon>Neognathae</taxon>
        <taxon>Neoaves</taxon>
        <taxon>Charadriiformes</taxon>
        <taxon>Scolopacidae</taxon>
        <taxon>Limosa</taxon>
    </lineage>
</organism>
<dbReference type="GO" id="GO:0071944">
    <property type="term" value="C:cell periphery"/>
    <property type="evidence" value="ECO:0007669"/>
    <property type="project" value="UniProtKB-ARBA"/>
</dbReference>
<gene>
    <name evidence="10" type="ORF">llap_12638</name>
</gene>
<comment type="caution">
    <text evidence="5">Lacks conserved residue(s) required for the propagation of feature annotation.</text>
</comment>
<dbReference type="PROSITE" id="PS50024">
    <property type="entry name" value="SEA"/>
    <property type="match status" value="1"/>
</dbReference>
<name>A0A2I0TTD0_LIMLA</name>
<proteinExistence type="predicted"/>
<feature type="compositionally biased region" description="Low complexity" evidence="6">
    <location>
        <begin position="704"/>
        <end position="713"/>
    </location>
</feature>
<dbReference type="InterPro" id="IPR011489">
    <property type="entry name" value="EMI_domain"/>
</dbReference>
<protein>
    <submittedName>
        <fullName evidence="10">Uromodulin-like 1</fullName>
    </submittedName>
</protein>
<reference evidence="11" key="2">
    <citation type="submission" date="2017-12" db="EMBL/GenBank/DDBJ databases">
        <title>Genome sequence of the Bar-tailed Godwit (Limosa lapponica baueri).</title>
        <authorList>
            <person name="Lima N.C.B."/>
            <person name="Parody-Merino A.M."/>
            <person name="Battley P.F."/>
            <person name="Fidler A.E."/>
            <person name="Prosdocimi F."/>
        </authorList>
    </citation>
    <scope>NUCLEOTIDE SEQUENCE [LARGE SCALE GENOMIC DNA]</scope>
</reference>
<feature type="region of interest" description="Disordered" evidence="6">
    <location>
        <begin position="542"/>
        <end position="572"/>
    </location>
</feature>
<feature type="domain" description="EMI" evidence="9">
    <location>
        <begin position="14"/>
        <end position="87"/>
    </location>
</feature>
<dbReference type="InterPro" id="IPR000742">
    <property type="entry name" value="EGF"/>
</dbReference>
<dbReference type="GO" id="GO:0005509">
    <property type="term" value="F:calcium ion binding"/>
    <property type="evidence" value="ECO:0007669"/>
    <property type="project" value="InterPro"/>
</dbReference>
<reference evidence="11" key="1">
    <citation type="submission" date="2017-11" db="EMBL/GenBank/DDBJ databases">
        <authorList>
            <person name="Lima N.C."/>
            <person name="Parody-Merino A.M."/>
            <person name="Battley P.F."/>
            <person name="Fidler A.E."/>
            <person name="Prosdocimi F."/>
        </authorList>
    </citation>
    <scope>NUCLEOTIDE SEQUENCE [LARGE SCALE GENOMIC DNA]</scope>
</reference>
<keyword evidence="4" id="KW-1015">Disulfide bond</keyword>
<dbReference type="Pfam" id="PF07645">
    <property type="entry name" value="EGF_CA"/>
    <property type="match status" value="2"/>
</dbReference>
<dbReference type="AlphaFoldDB" id="A0A2I0TTD0"/>
<feature type="domain" description="EGF-like" evidence="8">
    <location>
        <begin position="438"/>
        <end position="483"/>
    </location>
</feature>
<dbReference type="FunFam" id="2.10.25.10:FF:000038">
    <property type="entry name" value="Fibrillin 2"/>
    <property type="match status" value="1"/>
</dbReference>
<dbReference type="SMART" id="SM00179">
    <property type="entry name" value="EGF_CA"/>
    <property type="match status" value="2"/>
</dbReference>
<dbReference type="PANTHER" id="PTHR24039">
    <property type="entry name" value="FIBRILLIN-RELATED"/>
    <property type="match status" value="1"/>
</dbReference>
<feature type="region of interest" description="Disordered" evidence="6">
    <location>
        <begin position="700"/>
        <end position="728"/>
    </location>
</feature>
<evidence type="ECO:0000256" key="1">
    <source>
        <dbReference type="ARBA" id="ARBA00022536"/>
    </source>
</evidence>
<keyword evidence="3" id="KW-0677">Repeat</keyword>
<dbReference type="CDD" id="cd00054">
    <property type="entry name" value="EGF_CA"/>
    <property type="match status" value="2"/>
</dbReference>
<accession>A0A2I0TTD0</accession>
<dbReference type="Proteomes" id="UP000233556">
    <property type="component" value="Unassembled WGS sequence"/>
</dbReference>
<feature type="domain" description="SEA" evidence="7">
    <location>
        <begin position="327"/>
        <end position="441"/>
    </location>
</feature>
<evidence type="ECO:0000259" key="9">
    <source>
        <dbReference type="PROSITE" id="PS51041"/>
    </source>
</evidence>
<dbReference type="InterPro" id="IPR001881">
    <property type="entry name" value="EGF-like_Ca-bd_dom"/>
</dbReference>
<dbReference type="InterPro" id="IPR049883">
    <property type="entry name" value="NOTCH1_EGF-like"/>
</dbReference>
<evidence type="ECO:0000259" key="8">
    <source>
        <dbReference type="PROSITE" id="PS50026"/>
    </source>
</evidence>
<dbReference type="SUPFAM" id="SSF57196">
    <property type="entry name" value="EGF/Laminin"/>
    <property type="match status" value="1"/>
</dbReference>
<evidence type="ECO:0000256" key="3">
    <source>
        <dbReference type="ARBA" id="ARBA00022737"/>
    </source>
</evidence>
<keyword evidence="1 5" id="KW-0245">EGF-like domain</keyword>
<dbReference type="PROSITE" id="PS50026">
    <property type="entry name" value="EGF_3"/>
    <property type="match status" value="1"/>
</dbReference>
<dbReference type="Gene3D" id="2.10.25.10">
    <property type="entry name" value="Laminin"/>
    <property type="match status" value="1"/>
</dbReference>
<dbReference type="PROSITE" id="PS51041">
    <property type="entry name" value="EMI"/>
    <property type="match status" value="1"/>
</dbReference>
<dbReference type="PANTHER" id="PTHR24039:SF57">
    <property type="entry name" value="FIBROPELLIN-2"/>
    <property type="match status" value="1"/>
</dbReference>
<sequence length="740" mass="80856">MKSWTREKGLSLLGYHLCNYSLTKNVFKMVAYQKSYEKSTSCGGWIPWMVCPRMYYKMQYRTVEVPETITLTDCCEGYEQVGLYCSLGRTFWYNVTVLVKMDFNELIRVDSYLLNHSRLLHSMITGALQPLNASVYHIQSNRAEVYAGTVASHVLIGLHQPAPLAEVSSSLKDIVKRVYEVIDTEVQDVNECSHLVFNTCPEKNTCVNLEGYYSCDPQHEHADVNPDQLSPRKEGIAAFTPSSGLDLINTSDNSPAISNSSLLSMTNQSTDAECFQVFKGKEIIQNLTTEEMKMDVSGLEAGEMYSVEISYETCGKTSVFHQNVKTDAKIFGITMRILNYNFTDDFRNTSSSAYEEFSRLLLTELENSFPPNISALYKSGKLKMQTESLRAGSIIVRLRITVEDPEFPVDASTFAPVLSYLRNGSALLVDQQNTAVEDWDECASHTENDCSAFAECINLMGSYLCRCKTTMDTNPSRPGRNCEGEIVDPLTETMAPEVTNSTEFAPEEISSAGPASPATTKMVAAVGSKISTAIQLPAALPLGDKQAPHSPSPTSTPPAPWKKSLAPQMGFGRDNSPTTMEVAASKELTVNAEWQVAVSPWQQSSVAEASPRASQRADTLTDAPMGTAREEPLSSPLLVFPNQTASATTRSHTAFGVPQADSQGGPGTALLATGHAGVPTFNATVRAHVEMGRENSSWSENYAGALGSPSLPGTSPPPSPMPGSAMDHSEYMFSRALHTR</sequence>
<evidence type="ECO:0000313" key="11">
    <source>
        <dbReference type="Proteomes" id="UP000233556"/>
    </source>
</evidence>
<evidence type="ECO:0000313" key="10">
    <source>
        <dbReference type="EMBL" id="PKU37056.1"/>
    </source>
</evidence>
<dbReference type="PROSITE" id="PS01187">
    <property type="entry name" value="EGF_CA"/>
    <property type="match status" value="2"/>
</dbReference>
<evidence type="ECO:0000256" key="5">
    <source>
        <dbReference type="PROSITE-ProRule" id="PRU00076"/>
    </source>
</evidence>
<dbReference type="EMBL" id="KZ507329">
    <property type="protein sequence ID" value="PKU37056.1"/>
    <property type="molecule type" value="Genomic_DNA"/>
</dbReference>
<evidence type="ECO:0000259" key="7">
    <source>
        <dbReference type="PROSITE" id="PS50024"/>
    </source>
</evidence>
<evidence type="ECO:0000256" key="6">
    <source>
        <dbReference type="SAM" id="MobiDB-lite"/>
    </source>
</evidence>